<evidence type="ECO:0000256" key="1">
    <source>
        <dbReference type="SAM" id="SignalP"/>
    </source>
</evidence>
<comment type="caution">
    <text evidence="3">The sequence shown here is derived from an EMBL/GenBank/DDBJ whole genome shotgun (WGS) entry which is preliminary data.</text>
</comment>
<feature type="domain" description="DUF4097" evidence="2">
    <location>
        <begin position="56"/>
        <end position="224"/>
    </location>
</feature>
<feature type="signal peptide" evidence="1">
    <location>
        <begin position="1"/>
        <end position="21"/>
    </location>
</feature>
<dbReference type="Proteomes" id="UP001589813">
    <property type="component" value="Unassembled WGS sequence"/>
</dbReference>
<proteinExistence type="predicted"/>
<accession>A0ABV6BLD6</accession>
<keyword evidence="1" id="KW-0732">Signal</keyword>
<dbReference type="Gene3D" id="2.160.20.120">
    <property type="match status" value="1"/>
</dbReference>
<feature type="chain" id="PRO_5046397828" evidence="1">
    <location>
        <begin position="22"/>
        <end position="255"/>
    </location>
</feature>
<dbReference type="InterPro" id="IPR025164">
    <property type="entry name" value="Toastrack_DUF4097"/>
</dbReference>
<keyword evidence="4" id="KW-1185">Reference proteome</keyword>
<sequence>MKKIVPLICSLTLLNACVIHVGANEPANIQNRQLQLNANNLQQLVAETEAGDLHVIGEKGREQIEVEARINFDNIDQLELTLEAKGNAAVLVARNKEQVSFGYVDNASIDLVVRVPERFALKLEDGSGDTRVEGLTGDLLIADGSGNLQVSGGRQVTIEDGSGNLSLAQTTGNVSIDDGSGDIRASQIGGTLTLTDGSGDVEISQVQGTVTIEDGSGDIRVAQAGGLTVDDDGSGELSYQQISGRITVPDDHMRE</sequence>
<protein>
    <submittedName>
        <fullName evidence="3">DUF4097 family beta strand repeat-containing protein</fullName>
    </submittedName>
</protein>
<dbReference type="RefSeq" id="WP_377247873.1">
    <property type="nucleotide sequence ID" value="NZ_JBHLXP010000005.1"/>
</dbReference>
<name>A0ABV6BLD6_9GAMM</name>
<evidence type="ECO:0000313" key="4">
    <source>
        <dbReference type="Proteomes" id="UP001589813"/>
    </source>
</evidence>
<dbReference type="Pfam" id="PF13349">
    <property type="entry name" value="DUF4097"/>
    <property type="match status" value="1"/>
</dbReference>
<gene>
    <name evidence="3" type="ORF">ACFFJP_18625</name>
</gene>
<evidence type="ECO:0000313" key="3">
    <source>
        <dbReference type="EMBL" id="MFC0050318.1"/>
    </source>
</evidence>
<evidence type="ECO:0000259" key="2">
    <source>
        <dbReference type="Pfam" id="PF13349"/>
    </source>
</evidence>
<dbReference type="EMBL" id="JBHLXP010000005">
    <property type="protein sequence ID" value="MFC0050318.1"/>
    <property type="molecule type" value="Genomic_DNA"/>
</dbReference>
<organism evidence="3 4">
    <name type="scientific">Rheinheimera tilapiae</name>
    <dbReference type="NCBI Taxonomy" id="875043"/>
    <lineage>
        <taxon>Bacteria</taxon>
        <taxon>Pseudomonadati</taxon>
        <taxon>Pseudomonadota</taxon>
        <taxon>Gammaproteobacteria</taxon>
        <taxon>Chromatiales</taxon>
        <taxon>Chromatiaceae</taxon>
        <taxon>Rheinheimera</taxon>
    </lineage>
</organism>
<reference evidence="3 4" key="1">
    <citation type="submission" date="2024-09" db="EMBL/GenBank/DDBJ databases">
        <authorList>
            <person name="Sun Q."/>
            <person name="Mori K."/>
        </authorList>
    </citation>
    <scope>NUCLEOTIDE SEQUENCE [LARGE SCALE GENOMIC DNA]</scope>
    <source>
        <strain evidence="3 4">KCTC 23315</strain>
    </source>
</reference>